<dbReference type="AlphaFoldDB" id="A0A8J5VC29"/>
<accession>A0A8J5VC29</accession>
<proteinExistence type="predicted"/>
<reference evidence="1" key="1">
    <citation type="submission" date="2020-03" db="EMBL/GenBank/DDBJ databases">
        <authorList>
            <person name="Chebbi M.A."/>
            <person name="Drezen J.M."/>
        </authorList>
    </citation>
    <scope>NUCLEOTIDE SEQUENCE</scope>
    <source>
        <tissue evidence="1">Whole body</tissue>
    </source>
</reference>
<protein>
    <submittedName>
        <fullName evidence="1">Uncharacterized protein</fullName>
    </submittedName>
</protein>
<evidence type="ECO:0000313" key="2">
    <source>
        <dbReference type="Proteomes" id="UP000729913"/>
    </source>
</evidence>
<name>A0A8J5VC29_9HYME</name>
<keyword evidence="2" id="KW-1185">Reference proteome</keyword>
<reference evidence="1" key="2">
    <citation type="submission" date="2021-04" db="EMBL/GenBank/DDBJ databases">
        <title>Genome-wide patterns of bracovirus chromosomal integration into multiple host tissues during parasitism.</title>
        <authorList>
            <person name="Chebbi M.A.C."/>
        </authorList>
    </citation>
    <scope>NUCLEOTIDE SEQUENCE</scope>
    <source>
        <tissue evidence="1">Whole body</tissue>
    </source>
</reference>
<dbReference type="Proteomes" id="UP000729913">
    <property type="component" value="Unassembled WGS sequence"/>
</dbReference>
<gene>
    <name evidence="1" type="ORF">G9C98_000819</name>
</gene>
<sequence length="60" mass="6705">MAYTLISAVRPDISLSGGERFSMRCNIHRQRAAKNRKFISGLISDRGPVRRMPGDDVRGS</sequence>
<evidence type="ECO:0000313" key="1">
    <source>
        <dbReference type="EMBL" id="KAG8040249.1"/>
    </source>
</evidence>
<organism evidence="1 2">
    <name type="scientific">Cotesia typhae</name>
    <dbReference type="NCBI Taxonomy" id="2053667"/>
    <lineage>
        <taxon>Eukaryota</taxon>
        <taxon>Metazoa</taxon>
        <taxon>Ecdysozoa</taxon>
        <taxon>Arthropoda</taxon>
        <taxon>Hexapoda</taxon>
        <taxon>Insecta</taxon>
        <taxon>Pterygota</taxon>
        <taxon>Neoptera</taxon>
        <taxon>Endopterygota</taxon>
        <taxon>Hymenoptera</taxon>
        <taxon>Apocrita</taxon>
        <taxon>Ichneumonoidea</taxon>
        <taxon>Braconidae</taxon>
        <taxon>Microgastrinae</taxon>
        <taxon>Cotesia</taxon>
    </lineage>
</organism>
<comment type="caution">
    <text evidence="1">The sequence shown here is derived from an EMBL/GenBank/DDBJ whole genome shotgun (WGS) entry which is preliminary data.</text>
</comment>
<dbReference type="EMBL" id="JAAOIC020000023">
    <property type="protein sequence ID" value="KAG8040249.1"/>
    <property type="molecule type" value="Genomic_DNA"/>
</dbReference>